<comment type="caution">
    <text evidence="1">The sequence shown here is derived from an EMBL/GenBank/DDBJ whole genome shotgun (WGS) entry which is preliminary data.</text>
</comment>
<protein>
    <submittedName>
        <fullName evidence="1">Uncharacterized protein</fullName>
    </submittedName>
</protein>
<organism evidence="1 2">
    <name type="scientific">Haloferula luteola</name>
    <dbReference type="NCBI Taxonomy" id="595692"/>
    <lineage>
        <taxon>Bacteria</taxon>
        <taxon>Pseudomonadati</taxon>
        <taxon>Verrucomicrobiota</taxon>
        <taxon>Verrucomicrobiia</taxon>
        <taxon>Verrucomicrobiales</taxon>
        <taxon>Verrucomicrobiaceae</taxon>
        <taxon>Haloferula</taxon>
    </lineage>
</organism>
<accession>A0A840VEI5</accession>
<evidence type="ECO:0000313" key="2">
    <source>
        <dbReference type="Proteomes" id="UP000557717"/>
    </source>
</evidence>
<dbReference type="AlphaFoldDB" id="A0A840VEI5"/>
<name>A0A840VEI5_9BACT</name>
<sequence>MMPDIMLVHSLFEPFENDKFHDPVLGSAEAGKYNEVSKVLSMVRKIRTTTGVRTIGNTTATAIRRTHSHCRS</sequence>
<dbReference type="Proteomes" id="UP000557717">
    <property type="component" value="Unassembled WGS sequence"/>
</dbReference>
<dbReference type="EMBL" id="JACHFD010000043">
    <property type="protein sequence ID" value="MBB5353914.1"/>
    <property type="molecule type" value="Genomic_DNA"/>
</dbReference>
<gene>
    <name evidence="1" type="ORF">HNR46_004179</name>
</gene>
<reference evidence="1 2" key="1">
    <citation type="submission" date="2020-08" db="EMBL/GenBank/DDBJ databases">
        <title>Genomic Encyclopedia of Type Strains, Phase IV (KMG-IV): sequencing the most valuable type-strain genomes for metagenomic binning, comparative biology and taxonomic classification.</title>
        <authorList>
            <person name="Goeker M."/>
        </authorList>
    </citation>
    <scope>NUCLEOTIDE SEQUENCE [LARGE SCALE GENOMIC DNA]</scope>
    <source>
        <strain evidence="1 2">YC6886</strain>
    </source>
</reference>
<keyword evidence="2" id="KW-1185">Reference proteome</keyword>
<evidence type="ECO:0000313" key="1">
    <source>
        <dbReference type="EMBL" id="MBB5353914.1"/>
    </source>
</evidence>
<proteinExistence type="predicted"/>